<evidence type="ECO:0000313" key="3">
    <source>
        <dbReference type="Proteomes" id="UP000315369"/>
    </source>
</evidence>
<comment type="caution">
    <text evidence="2">The sequence shown here is derived from an EMBL/GenBank/DDBJ whole genome shotgun (WGS) entry which is preliminary data.</text>
</comment>
<name>A0A540X163_9BACT</name>
<dbReference type="EMBL" id="VIFM01000055">
    <property type="protein sequence ID" value="TQF14933.1"/>
    <property type="molecule type" value="Genomic_DNA"/>
</dbReference>
<reference evidence="2 3" key="1">
    <citation type="submission" date="2019-06" db="EMBL/GenBank/DDBJ databases">
        <authorList>
            <person name="Livingstone P."/>
            <person name="Whitworth D."/>
        </authorList>
    </citation>
    <scope>NUCLEOTIDE SEQUENCE [LARGE SCALE GENOMIC DNA]</scope>
    <source>
        <strain evidence="2 3">AM401</strain>
    </source>
</reference>
<dbReference type="OrthoDB" id="3078210at2"/>
<protein>
    <submittedName>
        <fullName evidence="2">Uncharacterized protein</fullName>
    </submittedName>
</protein>
<evidence type="ECO:0000313" key="2">
    <source>
        <dbReference type="EMBL" id="TQF14933.1"/>
    </source>
</evidence>
<sequence length="419" mass="47042">MTPDPLASTVPVSSPTSDARRGVPTVALVATLWLASASCASRQEVPTSPAPAITRVEAGRTHWVLRPSEAYDALCLLNLLRGDAFYTKYYPVEFQRFSVLLEPREKAALAHLTERMGKQAGKMVGPHLTLVFSVTGATTVEDLARTVSDDAAWKAMRRDFEATSYSEDSDFTEMEDVRQDLGVLFAFLQRIGFSRIWRAEYLPQVEQAIARFGVQLTPHDVVGWDEDVLGRVLHVETLNAHVLKFVKPHGIRVTGWNFLTDLTYPLSVTVKTAVHEMLHPPFKREGAIDARLTALEADPYFQRLVREHDPAFGYTTAQGLTEEDCAEAIDVFVSERQGLLRARDGKPLTGAAFFRDHDDGMHVLAYVLYEELRRADFSQWTTYEGFLLKLFDTGVLVPGKLEQRFRSYTGNYPVKALKE</sequence>
<evidence type="ECO:0000256" key="1">
    <source>
        <dbReference type="SAM" id="MobiDB-lite"/>
    </source>
</evidence>
<accession>A0A540X163</accession>
<gene>
    <name evidence="2" type="ORF">FJV41_16240</name>
</gene>
<proteinExistence type="predicted"/>
<feature type="region of interest" description="Disordered" evidence="1">
    <location>
        <begin position="1"/>
        <end position="20"/>
    </location>
</feature>
<dbReference type="AlphaFoldDB" id="A0A540X163"/>
<keyword evidence="3" id="KW-1185">Reference proteome</keyword>
<dbReference type="Proteomes" id="UP000315369">
    <property type="component" value="Unassembled WGS sequence"/>
</dbReference>
<organism evidence="2 3">
    <name type="scientific">Myxococcus llanfairpwllgwyngyllgogerychwyrndrobwllllantysiliogogogochensis</name>
    <dbReference type="NCBI Taxonomy" id="2590453"/>
    <lineage>
        <taxon>Bacteria</taxon>
        <taxon>Pseudomonadati</taxon>
        <taxon>Myxococcota</taxon>
        <taxon>Myxococcia</taxon>
        <taxon>Myxococcales</taxon>
        <taxon>Cystobacterineae</taxon>
        <taxon>Myxococcaceae</taxon>
        <taxon>Myxococcus</taxon>
    </lineage>
</organism>